<organism evidence="2 3">
    <name type="scientific">Euphydryas editha</name>
    <name type="common">Edith's checkerspot</name>
    <dbReference type="NCBI Taxonomy" id="104508"/>
    <lineage>
        <taxon>Eukaryota</taxon>
        <taxon>Metazoa</taxon>
        <taxon>Ecdysozoa</taxon>
        <taxon>Arthropoda</taxon>
        <taxon>Hexapoda</taxon>
        <taxon>Insecta</taxon>
        <taxon>Pterygota</taxon>
        <taxon>Neoptera</taxon>
        <taxon>Endopterygota</taxon>
        <taxon>Lepidoptera</taxon>
        <taxon>Glossata</taxon>
        <taxon>Ditrysia</taxon>
        <taxon>Papilionoidea</taxon>
        <taxon>Nymphalidae</taxon>
        <taxon>Nymphalinae</taxon>
        <taxon>Euphydryas</taxon>
    </lineage>
</organism>
<protein>
    <recommendedName>
        <fullName evidence="4">Transmembrane protein</fullName>
    </recommendedName>
</protein>
<reference evidence="2" key="1">
    <citation type="submission" date="2022-03" db="EMBL/GenBank/DDBJ databases">
        <authorList>
            <person name="Tunstrom K."/>
        </authorList>
    </citation>
    <scope>NUCLEOTIDE SEQUENCE</scope>
</reference>
<keyword evidence="3" id="KW-1185">Reference proteome</keyword>
<comment type="caution">
    <text evidence="2">The sequence shown here is derived from an EMBL/GenBank/DDBJ whole genome shotgun (WGS) entry which is preliminary data.</text>
</comment>
<dbReference type="AlphaFoldDB" id="A0AAU9V4N3"/>
<accession>A0AAU9V4N3</accession>
<sequence>MESSMSYNLDVTPNYSYIFEFENEFIHQNSRKWMKENWTVAFYYVGIYMAFIFGGQYYMQNRPRESSEERKVKEEVFQYNKNNVDSRFWFNQDIGKITLKKGCNETVSN</sequence>
<dbReference type="Proteomes" id="UP001153954">
    <property type="component" value="Unassembled WGS sequence"/>
</dbReference>
<name>A0AAU9V4N3_EUPED</name>
<feature type="transmembrane region" description="Helical" evidence="1">
    <location>
        <begin position="41"/>
        <end position="59"/>
    </location>
</feature>
<evidence type="ECO:0000313" key="3">
    <source>
        <dbReference type="Proteomes" id="UP001153954"/>
    </source>
</evidence>
<gene>
    <name evidence="2" type="ORF">EEDITHA_LOCUS21068</name>
</gene>
<evidence type="ECO:0008006" key="4">
    <source>
        <dbReference type="Google" id="ProtNLM"/>
    </source>
</evidence>
<proteinExistence type="predicted"/>
<dbReference type="EMBL" id="CAKOGL010000030">
    <property type="protein sequence ID" value="CAH2107000.1"/>
    <property type="molecule type" value="Genomic_DNA"/>
</dbReference>
<evidence type="ECO:0000313" key="2">
    <source>
        <dbReference type="EMBL" id="CAH2107000.1"/>
    </source>
</evidence>
<keyword evidence="1" id="KW-1133">Transmembrane helix</keyword>
<keyword evidence="1" id="KW-0812">Transmembrane</keyword>
<keyword evidence="1" id="KW-0472">Membrane</keyword>
<evidence type="ECO:0000256" key="1">
    <source>
        <dbReference type="SAM" id="Phobius"/>
    </source>
</evidence>